<evidence type="ECO:0000256" key="5">
    <source>
        <dbReference type="SAM" id="MobiDB-lite"/>
    </source>
</evidence>
<dbReference type="Pfam" id="PF21774">
    <property type="entry name" value="NagJ_C"/>
    <property type="match status" value="1"/>
</dbReference>
<evidence type="ECO:0000256" key="7">
    <source>
        <dbReference type="SAM" id="SignalP"/>
    </source>
</evidence>
<organism evidence="10 11">
    <name type="scientific">Clostridium gallinarum</name>
    <dbReference type="NCBI Taxonomy" id="2762246"/>
    <lineage>
        <taxon>Bacteria</taxon>
        <taxon>Bacillati</taxon>
        <taxon>Bacillota</taxon>
        <taxon>Clostridia</taxon>
        <taxon>Eubacteriales</taxon>
        <taxon>Clostridiaceae</taxon>
        <taxon>Clostridium</taxon>
    </lineage>
</organism>
<evidence type="ECO:0000256" key="6">
    <source>
        <dbReference type="SAM" id="Phobius"/>
    </source>
</evidence>
<evidence type="ECO:0000256" key="4">
    <source>
        <dbReference type="SAM" id="Coils"/>
    </source>
</evidence>
<dbReference type="Gene3D" id="1.20.1270.70">
    <property type="entry name" value="Designed single chain three-helix bundle"/>
    <property type="match status" value="4"/>
</dbReference>
<dbReference type="Gene3D" id="3.30.379.10">
    <property type="entry name" value="Chitobiase/beta-hexosaminidase domain 2-like"/>
    <property type="match status" value="1"/>
</dbReference>
<dbReference type="Gene3D" id="2.60.120.260">
    <property type="entry name" value="Galactose-binding domain-like"/>
    <property type="match status" value="3"/>
</dbReference>
<evidence type="ECO:0000313" key="11">
    <source>
        <dbReference type="Proteomes" id="UP000640335"/>
    </source>
</evidence>
<keyword evidence="7" id="KW-0732">Signal</keyword>
<name>A0ABR8Q3I7_9CLOT</name>
<keyword evidence="11" id="KW-1185">Reference proteome</keyword>
<dbReference type="PANTHER" id="PTHR13170:SF16">
    <property type="entry name" value="PROTEIN O-GLCNACASE"/>
    <property type="match status" value="1"/>
</dbReference>
<keyword evidence="4" id="KW-0175">Coiled coil</keyword>
<dbReference type="Gene3D" id="1.20.58.460">
    <property type="entry name" value="Hyaluronidase post-catalytic domain-like"/>
    <property type="match status" value="1"/>
</dbReference>
<protein>
    <submittedName>
        <fullName evidence="10">Beta-N-acetylglucosaminidase domain-containing protein</fullName>
    </submittedName>
</protein>
<dbReference type="Pfam" id="PF07555">
    <property type="entry name" value="NAGidase"/>
    <property type="match status" value="1"/>
</dbReference>
<keyword evidence="6" id="KW-0472">Membrane</keyword>
<evidence type="ECO:0000256" key="2">
    <source>
        <dbReference type="ARBA" id="ARBA00023295"/>
    </source>
</evidence>
<dbReference type="Pfam" id="PF02838">
    <property type="entry name" value="Glyco_hydro_20b"/>
    <property type="match status" value="1"/>
</dbReference>
<dbReference type="SUPFAM" id="SSF140657">
    <property type="entry name" value="Hyaluronidase post-catalytic domain-like"/>
    <property type="match status" value="1"/>
</dbReference>
<dbReference type="InterPro" id="IPR029018">
    <property type="entry name" value="Hex-like_dom2"/>
</dbReference>
<feature type="signal peptide" evidence="7">
    <location>
        <begin position="1"/>
        <end position="30"/>
    </location>
</feature>
<dbReference type="Pfam" id="PF00754">
    <property type="entry name" value="F5_F8_type_C"/>
    <property type="match status" value="2"/>
</dbReference>
<accession>A0ABR8Q3I7</accession>
<feature type="domain" description="F5/8 type C" evidence="8">
    <location>
        <begin position="788"/>
        <end position="950"/>
    </location>
</feature>
<keyword evidence="6" id="KW-0812">Transmembrane</keyword>
<feature type="compositionally biased region" description="Low complexity" evidence="5">
    <location>
        <begin position="1775"/>
        <end position="1834"/>
    </location>
</feature>
<sequence>MIKRSKRYLSAMLTGAMVLSNMLGTITVSADTTTNEVYTAEVTTNNSNEYEIYPAPQRIEYQEGITNFNNGVNIVYETGIDDYTKARLEDEILKSNNITYEVSNSNEIVESKINILVGIEGSGQSVDTYANKYSILTESLFSKTDAYFLAVDNNTITVIGKDTDSAFYGLTTFYHVVNQIDNNEIRNFKIEDYSNVVTRGFIEGYYGNPWSVQDRVDLMTYGGYYKLNAYFYAPKDDPKHRTQWRTLYTEDELTWIKQLADAGNASKTRFVYGIHPFPGNDAFGIGKGEAGYQKDLSDLKAKLKQVIDQGVRQVAILADDFANPGGQLGLRLVNDITTWLENEVKLQYPDMKTTLPYIPFDYMGNGSSNEFTYLKQSPENVQLVITGGRIWGEVTQNFSQTFKNNTGRAPYYWINWPCSDNSKKHLIMGGNDTFLHPGVDPTLIEGIMLNPMQQSEANKSALFAVADYSWNIWDTKDQADQNWYDSFKYMDHNSAIETEASSALREISKHMINQAMDTRVTTLQESVELAPKLTAFKEKYASGASVKEDALELIEEFTKLKEAANYYKNNPGNEKTRDQIIYWLNCWEDTTKAAIEYLKAIIANEEGNNSELWSNYSSAQSAFEKSKTYGFNYVDHLEYSEVGVQHIVPFIKTLESELAAIVTGIVDPSKVIAAVITNRSDVPTGSLSNILDNNSSTEVVYKNPNSISEGTYVGVKYNRVINIKDVEFLMGAISNSNDTMQEAKVQYTVDGKTWVDLEEGKTYSMPNKITVEDLDLDATGIRVIATKARLSTWLGIKDIVVNKNDLPKNETTITPSVIRTSAWKIYSGSQSNLFDGNDSTDVWYQTNTGDLTLVGDYMGLDLGSIVPVGKVRFVLGRNGSADKWTNYKMEYSKDNINWTTYKEYIGKASGQDVIEENLNGIEARYVRLVNTKALNKWVIFSELKVEKYTSLESTKNVYTNTDLEIKSIFESEELTKLVPQENITLHENEYVGVKLDRIKDLSKIALEVSSMDGLALQASMNEKEWFDVNLDETSSLKNARYIRLIASKDVTFNLNKFEVKSNEIYPISLESSFVDINGNVTSIFDKNFNTSASFDSYPRKDKSIVFDLGQSINVSNITYSVLDTEINYLRDAKFQISSDGQEWTDVITIGDGVKNNNSDMNSKPVDAGYDHGDSTTIVPISHAFIKGELDTVKESRYLRVLFTADYDYRWVRISEILINDGEYVPTANNPTYVSDPIEVEGFGPEKINDGNLTTAYKPNTNNGEIKSGSLTYRLSENTDVKKINIIQSANDISNAKVMVRTGYNEAGEEVWNEVGILNRSLNEFINAKYDNIYEIRIEWEGIAPTIYELVTITDYNVPNITDLESLVEYSNNYLEEIYTVGSFSKFTEALEKARAILNDLGNANQEKINSAKDNLSNAITELVSIEELSNIINEANDINNNGEKYTEVSLNILNTALENANEVIKNEEATKEMVSASVSSLRIAIDSLVKDEIATPEADKTLLTIVVEYAEAVKEKGALEDVVPAVIKEFEEALEEAKAILTDENVTQEQVNVASDRLIAVIQMLEFKKGDKTELNKLVEVINALDESKYTTSTWAVLQAELEKANKVIADENAMEKEVAETYESLNKAFAELELAADKSKLEKLVTELEAKDLSKYTVGSANKFNSELDNSKVILSDNEATQEQIDDAYNKLIRAYLDLRLIPDKSKLEELINKAEAIDVSKYTEESVSILNIKLKEVKELLGNEEATQDEVKKASEELEIALSGLEEKKDNNNSDNSESNNDNSESKNDNTGSDDSNNGVTEDNNNADNAESDNNNVDDNLSNNENNYDNNVNDNKNLPITGGTSAFVLIGIASLFIGAGSILRRRI</sequence>
<feature type="chain" id="PRO_5045518714" evidence="7">
    <location>
        <begin position="31"/>
        <end position="1869"/>
    </location>
</feature>
<dbReference type="PROSITE" id="PS50022">
    <property type="entry name" value="FA58C_3"/>
    <property type="match status" value="1"/>
</dbReference>
<dbReference type="InterPro" id="IPR011496">
    <property type="entry name" value="O-GlcNAcase_cat"/>
</dbReference>
<keyword evidence="6" id="KW-1133">Transmembrane helix</keyword>
<keyword evidence="1 3" id="KW-0378">Hydrolase</keyword>
<evidence type="ECO:0000259" key="8">
    <source>
        <dbReference type="PROSITE" id="PS50022"/>
    </source>
</evidence>
<dbReference type="RefSeq" id="WP_191749757.1">
    <property type="nucleotide sequence ID" value="NZ_JACSQZ010000021.1"/>
</dbReference>
<dbReference type="Gene3D" id="1.20.1270.90">
    <property type="entry name" value="AF1782-like"/>
    <property type="match status" value="2"/>
</dbReference>
<evidence type="ECO:0000256" key="3">
    <source>
        <dbReference type="PROSITE-ProRule" id="PRU01353"/>
    </source>
</evidence>
<dbReference type="Pfam" id="PF07554">
    <property type="entry name" value="FIVAR"/>
    <property type="match status" value="6"/>
</dbReference>
<dbReference type="Gene3D" id="3.20.20.80">
    <property type="entry name" value="Glycosidases"/>
    <property type="match status" value="1"/>
</dbReference>
<dbReference type="InterPro" id="IPR049019">
    <property type="entry name" value="NagJ-like_helical"/>
</dbReference>
<dbReference type="InterPro" id="IPR000421">
    <property type="entry name" value="FA58C"/>
</dbReference>
<dbReference type="InterPro" id="IPR008979">
    <property type="entry name" value="Galactose-bd-like_sf"/>
</dbReference>
<keyword evidence="2 3" id="KW-0326">Glycosidase</keyword>
<dbReference type="InterPro" id="IPR015882">
    <property type="entry name" value="HEX_bac_N"/>
</dbReference>
<dbReference type="EMBL" id="JACSQZ010000021">
    <property type="protein sequence ID" value="MBD7914992.1"/>
    <property type="molecule type" value="Genomic_DNA"/>
</dbReference>
<feature type="coiled-coil region" evidence="4">
    <location>
        <begin position="1408"/>
        <end position="1470"/>
    </location>
</feature>
<feature type="domain" description="GH84" evidence="9">
    <location>
        <begin position="197"/>
        <end position="473"/>
    </location>
</feature>
<reference evidence="10 11" key="1">
    <citation type="submission" date="2020-08" db="EMBL/GenBank/DDBJ databases">
        <title>A Genomic Blueprint of the Chicken Gut Microbiome.</title>
        <authorList>
            <person name="Gilroy R."/>
            <person name="Ravi A."/>
            <person name="Getino M."/>
            <person name="Pursley I."/>
            <person name="Horton D.L."/>
            <person name="Alikhan N.-F."/>
            <person name="Baker D."/>
            <person name="Gharbi K."/>
            <person name="Hall N."/>
            <person name="Watson M."/>
            <person name="Adriaenssens E.M."/>
            <person name="Foster-Nyarko E."/>
            <person name="Jarju S."/>
            <person name="Secka A."/>
            <person name="Antonio M."/>
            <person name="Oren A."/>
            <person name="Chaudhuri R."/>
            <person name="La Ragione R.M."/>
            <person name="Hildebrand F."/>
            <person name="Pallen M.J."/>
        </authorList>
    </citation>
    <scope>NUCLEOTIDE SEQUENCE [LARGE SCALE GENOMIC DNA]</scope>
    <source>
        <strain evidence="10 11">Sa3CUN1</strain>
    </source>
</reference>
<comment type="similarity">
    <text evidence="3">Belongs to the glycosyl hydrolase 84 family.</text>
</comment>
<dbReference type="PANTHER" id="PTHR13170">
    <property type="entry name" value="O-GLCNACASE"/>
    <property type="match status" value="1"/>
</dbReference>
<dbReference type="SUPFAM" id="SSF55545">
    <property type="entry name" value="beta-N-acetylhexosaminidase-like domain"/>
    <property type="match status" value="1"/>
</dbReference>
<feature type="transmembrane region" description="Helical" evidence="6">
    <location>
        <begin position="1842"/>
        <end position="1865"/>
    </location>
</feature>
<evidence type="ECO:0000256" key="1">
    <source>
        <dbReference type="ARBA" id="ARBA00022801"/>
    </source>
</evidence>
<dbReference type="SUPFAM" id="SSF49785">
    <property type="entry name" value="Galactose-binding domain-like"/>
    <property type="match status" value="3"/>
</dbReference>
<dbReference type="InterPro" id="IPR017853">
    <property type="entry name" value="GH"/>
</dbReference>
<evidence type="ECO:0000313" key="10">
    <source>
        <dbReference type="EMBL" id="MBD7914992.1"/>
    </source>
</evidence>
<dbReference type="SUPFAM" id="SSF51445">
    <property type="entry name" value="(Trans)glycosidases"/>
    <property type="match status" value="1"/>
</dbReference>
<gene>
    <name evidence="10" type="ORF">H9660_07505</name>
</gene>
<proteinExistence type="inferred from homology"/>
<feature type="active site" description="Proton donor" evidence="3">
    <location>
        <position position="320"/>
    </location>
</feature>
<feature type="region of interest" description="Disordered" evidence="5">
    <location>
        <begin position="1765"/>
        <end position="1834"/>
    </location>
</feature>
<evidence type="ECO:0000259" key="9">
    <source>
        <dbReference type="PROSITE" id="PS52009"/>
    </source>
</evidence>
<dbReference type="Proteomes" id="UP000640335">
    <property type="component" value="Unassembled WGS sequence"/>
</dbReference>
<comment type="caution">
    <text evidence="10">The sequence shown here is derived from an EMBL/GenBank/DDBJ whole genome shotgun (WGS) entry which is preliminary data.</text>
</comment>
<dbReference type="InterPro" id="IPR051822">
    <property type="entry name" value="Glycosyl_Hydrolase_84"/>
</dbReference>
<dbReference type="PROSITE" id="PS52009">
    <property type="entry name" value="GH84"/>
    <property type="match status" value="1"/>
</dbReference>